<proteinExistence type="predicted"/>
<evidence type="ECO:0000259" key="6">
    <source>
        <dbReference type="Pfam" id="PF06803"/>
    </source>
</evidence>
<dbReference type="Proteomes" id="UP000348942">
    <property type="component" value="Chromosome 2"/>
</dbReference>
<comment type="subcellular location">
    <subcellularLocation>
        <location evidence="1">Endomembrane system</location>
        <topology evidence="1">Multi-pass membrane protein</topology>
    </subcellularLocation>
</comment>
<evidence type="ECO:0000256" key="5">
    <source>
        <dbReference type="SAM" id="MobiDB-lite"/>
    </source>
</evidence>
<evidence type="ECO:0000313" key="7">
    <source>
        <dbReference type="EMBL" id="QGA66235.1"/>
    </source>
</evidence>
<dbReference type="Pfam" id="PF06803">
    <property type="entry name" value="DUF1232"/>
    <property type="match status" value="1"/>
</dbReference>
<feature type="region of interest" description="Disordered" evidence="5">
    <location>
        <begin position="99"/>
        <end position="126"/>
    </location>
</feature>
<dbReference type="AlphaFoldDB" id="A0A5Q0TJL2"/>
<evidence type="ECO:0000256" key="4">
    <source>
        <dbReference type="ARBA" id="ARBA00023136"/>
    </source>
</evidence>
<evidence type="ECO:0000256" key="1">
    <source>
        <dbReference type="ARBA" id="ARBA00004127"/>
    </source>
</evidence>
<organism evidence="7 8">
    <name type="scientific">Vibrio algicola</name>
    <dbReference type="NCBI Taxonomy" id="2662262"/>
    <lineage>
        <taxon>Bacteria</taxon>
        <taxon>Pseudomonadati</taxon>
        <taxon>Pseudomonadota</taxon>
        <taxon>Gammaproteobacteria</taxon>
        <taxon>Vibrionales</taxon>
        <taxon>Vibrionaceae</taxon>
        <taxon>Vibrio</taxon>
    </lineage>
</organism>
<name>A0A5Q0TJL2_9VIBR</name>
<dbReference type="GO" id="GO:0012505">
    <property type="term" value="C:endomembrane system"/>
    <property type="evidence" value="ECO:0007669"/>
    <property type="project" value="UniProtKB-SubCell"/>
</dbReference>
<keyword evidence="2" id="KW-0812">Transmembrane</keyword>
<evidence type="ECO:0000256" key="3">
    <source>
        <dbReference type="ARBA" id="ARBA00022989"/>
    </source>
</evidence>
<dbReference type="PIRSF" id="PIRSF031804">
    <property type="entry name" value="UCP031804"/>
    <property type="match status" value="1"/>
</dbReference>
<accession>A0A5Q0TJL2</accession>
<gene>
    <name evidence="7" type="ORF">GFB47_12380</name>
</gene>
<sequence>MSDNQFEQEFSDEKFWDKTKNFAKAAGENVLGTALKLYYSAQDPSTPIWAKSAIYGALGYFISPIDAIPDITPFVGYSDDLGVLVAATAAVVAYIKQEHSDKAENKLKQWFGERESKTEPNPNNHQ</sequence>
<evidence type="ECO:0000256" key="2">
    <source>
        <dbReference type="ARBA" id="ARBA00022692"/>
    </source>
</evidence>
<feature type="domain" description="DUF1232" evidence="6">
    <location>
        <begin position="50"/>
        <end position="85"/>
    </location>
</feature>
<feature type="compositionally biased region" description="Basic and acidic residues" evidence="5">
    <location>
        <begin position="99"/>
        <end position="118"/>
    </location>
</feature>
<dbReference type="InterPro" id="IPR010652">
    <property type="entry name" value="DUF1232"/>
</dbReference>
<protein>
    <submittedName>
        <fullName evidence="7">DUF1232 domain-containing protein</fullName>
    </submittedName>
</protein>
<reference evidence="7 8" key="1">
    <citation type="submission" date="2019-10" db="EMBL/GenBank/DDBJ databases">
        <title>Vibrio sp. nov., isolated from Coralline algae surface.</title>
        <authorList>
            <person name="Geng Y."/>
            <person name="Zhang X."/>
        </authorList>
    </citation>
    <scope>NUCLEOTIDE SEQUENCE [LARGE SCALE GENOMIC DNA]</scope>
    <source>
        <strain evidence="7 8">SM1977</strain>
    </source>
</reference>
<dbReference type="EMBL" id="CP045700">
    <property type="protein sequence ID" value="QGA66235.1"/>
    <property type="molecule type" value="Genomic_DNA"/>
</dbReference>
<evidence type="ECO:0000313" key="8">
    <source>
        <dbReference type="Proteomes" id="UP000348942"/>
    </source>
</evidence>
<keyword evidence="8" id="KW-1185">Reference proteome</keyword>
<dbReference type="InterPro" id="IPR016983">
    <property type="entry name" value="UCP031804"/>
</dbReference>
<dbReference type="RefSeq" id="WP_153448369.1">
    <property type="nucleotide sequence ID" value="NZ_CP045700.1"/>
</dbReference>
<keyword evidence="3" id="KW-1133">Transmembrane helix</keyword>
<keyword evidence="4" id="KW-0472">Membrane</keyword>